<dbReference type="AlphaFoldDB" id="A0A2S7WJI0"/>
<dbReference type="SUPFAM" id="SSF47240">
    <property type="entry name" value="Ferritin-like"/>
    <property type="match status" value="1"/>
</dbReference>
<evidence type="ECO:0000259" key="1">
    <source>
        <dbReference type="Pfam" id="PF09537"/>
    </source>
</evidence>
<name>A0A2S7WJI0_9FLAO</name>
<dbReference type="Pfam" id="PF09537">
    <property type="entry name" value="DUF2383"/>
    <property type="match status" value="1"/>
</dbReference>
<dbReference type="InterPro" id="IPR009078">
    <property type="entry name" value="Ferritin-like_SF"/>
</dbReference>
<gene>
    <name evidence="2" type="ORF">BTO16_16645</name>
</gene>
<dbReference type="InterPro" id="IPR019052">
    <property type="entry name" value="DUF2383"/>
</dbReference>
<dbReference type="Proteomes" id="UP000239068">
    <property type="component" value="Unassembled WGS sequence"/>
</dbReference>
<reference evidence="2 3" key="1">
    <citation type="submission" date="2016-12" db="EMBL/GenBank/DDBJ databases">
        <title>Trade-off between light-utilization and light-protection in marine flavobacteria.</title>
        <authorList>
            <person name="Kumagai Y."/>
            <person name="Yoshizawa S."/>
            <person name="Kogure K."/>
            <person name="Iwasaki W."/>
        </authorList>
    </citation>
    <scope>NUCLEOTIDE SEQUENCE [LARGE SCALE GENOMIC DNA]</scope>
    <source>
        <strain evidence="2 3">ATCC 43844</strain>
    </source>
</reference>
<organism evidence="2 3">
    <name type="scientific">Polaribacter glomeratus</name>
    <dbReference type="NCBI Taxonomy" id="102"/>
    <lineage>
        <taxon>Bacteria</taxon>
        <taxon>Pseudomonadati</taxon>
        <taxon>Bacteroidota</taxon>
        <taxon>Flavobacteriia</taxon>
        <taxon>Flavobacteriales</taxon>
        <taxon>Flavobacteriaceae</taxon>
    </lineage>
</organism>
<dbReference type="Gene3D" id="1.20.1260.10">
    <property type="match status" value="1"/>
</dbReference>
<evidence type="ECO:0000313" key="3">
    <source>
        <dbReference type="Proteomes" id="UP000239068"/>
    </source>
</evidence>
<sequence length="148" mass="16503">MTYTAQVKEKLNGILEKTYDAEKGFKKAADNIDNKALKNYFSAKSFEKNTFGKELETEITAGNKEVKKEGSLTGSAKSTWMDTKALFSLDNEEFILEVAIKGEKTTVKEYEAIIKEPSLPTSTKSLLEAQKSKIENGLYNSKSLEPIC</sequence>
<dbReference type="NCBIfam" id="TIGR02284">
    <property type="entry name" value="PA2169 family four-helix-bundle protein"/>
    <property type="match status" value="1"/>
</dbReference>
<dbReference type="InterPro" id="IPR011971">
    <property type="entry name" value="CHP02284"/>
</dbReference>
<evidence type="ECO:0000313" key="2">
    <source>
        <dbReference type="EMBL" id="PQJ77452.1"/>
    </source>
</evidence>
<keyword evidence="3" id="KW-1185">Reference proteome</keyword>
<dbReference type="EMBL" id="MSCM01000002">
    <property type="protein sequence ID" value="PQJ77452.1"/>
    <property type="molecule type" value="Genomic_DNA"/>
</dbReference>
<proteinExistence type="predicted"/>
<accession>A0A2S7WJI0</accession>
<dbReference type="InterPro" id="IPR012347">
    <property type="entry name" value="Ferritin-like"/>
</dbReference>
<feature type="domain" description="DUF2383" evidence="1">
    <location>
        <begin position="7"/>
        <end position="116"/>
    </location>
</feature>
<comment type="caution">
    <text evidence="2">The sequence shown here is derived from an EMBL/GenBank/DDBJ whole genome shotgun (WGS) entry which is preliminary data.</text>
</comment>
<protein>
    <recommendedName>
        <fullName evidence="1">DUF2383 domain-containing protein</fullName>
    </recommendedName>
</protein>
<dbReference type="RefSeq" id="WP_245892136.1">
    <property type="nucleotide sequence ID" value="NZ_MSCM01000002.1"/>
</dbReference>